<comment type="similarity">
    <text evidence="2">Belongs to the G-protein coupled receptor 2 family. Adhesion G-protein coupled receptor (ADGR) subfamily.</text>
</comment>
<dbReference type="FunFam" id="1.20.1070.10:FF:000058">
    <property type="entry name" value="Adhesion G protein-coupled receptor F5"/>
    <property type="match status" value="1"/>
</dbReference>
<evidence type="ECO:0000256" key="2">
    <source>
        <dbReference type="ARBA" id="ARBA00007343"/>
    </source>
</evidence>
<dbReference type="GeneTree" id="ENSGT00940000154603"/>
<dbReference type="Gene3D" id="1.20.1070.10">
    <property type="entry name" value="Rhodopsin 7-helix transmembrane proteins"/>
    <property type="match status" value="1"/>
</dbReference>
<dbReference type="GO" id="GO:0004930">
    <property type="term" value="F:G protein-coupled receptor activity"/>
    <property type="evidence" value="ECO:0007669"/>
    <property type="project" value="InterPro"/>
</dbReference>
<dbReference type="Proteomes" id="UP000264820">
    <property type="component" value="Unplaced"/>
</dbReference>
<dbReference type="Pfam" id="PF00002">
    <property type="entry name" value="7tm_2"/>
    <property type="match status" value="1"/>
</dbReference>
<organism evidence="11 12">
    <name type="scientific">Hippocampus comes</name>
    <name type="common">Tiger tail seahorse</name>
    <dbReference type="NCBI Taxonomy" id="109280"/>
    <lineage>
        <taxon>Eukaryota</taxon>
        <taxon>Metazoa</taxon>
        <taxon>Chordata</taxon>
        <taxon>Craniata</taxon>
        <taxon>Vertebrata</taxon>
        <taxon>Euteleostomi</taxon>
        <taxon>Actinopterygii</taxon>
        <taxon>Neopterygii</taxon>
        <taxon>Teleostei</taxon>
        <taxon>Neoteleostei</taxon>
        <taxon>Acanthomorphata</taxon>
        <taxon>Syngnathiaria</taxon>
        <taxon>Syngnathiformes</taxon>
        <taxon>Syngnathoidei</taxon>
        <taxon>Syngnathidae</taxon>
        <taxon>Hippocampus</taxon>
    </lineage>
</organism>
<dbReference type="InterPro" id="IPR057244">
    <property type="entry name" value="GAIN_B"/>
</dbReference>
<dbReference type="InterPro" id="IPR000203">
    <property type="entry name" value="GPS"/>
</dbReference>
<dbReference type="GO" id="GO:0007166">
    <property type="term" value="P:cell surface receptor signaling pathway"/>
    <property type="evidence" value="ECO:0007669"/>
    <property type="project" value="InterPro"/>
</dbReference>
<sequence>RSHFDVACSPTISVGIDIPNIDSNNVNITVIVFSTLDNVLPPRNASYDSTSANTNDTSASFNDSLNAAVALVKVKTDIRNVTLSFKKQNDSLTQNPQCVFWNFSLLDGLGAWDDQGCVFVSDTNDMVTCSCNHLTSFSILMATGIPESIRVALDLITYIGVGISMASLVICLLIEAYVWKALTRNTSYAKNPLENPGDDHRVPLAPCTAATFFMHLFYLALFFWMLASGLLLFYRTVMVFSQMSKAAMMAIGFVFGYVCPLIIAVVTVAATAPGKGYIRENDACWLNWSKTKALLALVIPALVVVFINIFIVIVVMFKMLRRGVGEAAPPDEKHTLVVIARCVIILTPLFGLTWALGVGTMVSSTNEGIHIAFAFFNSLQGFFILVFGTLLDSKVISCEKKLIGIECGRHSGGLVSTSASQRRVAGFDSGSGLSVWSLYVRRVPAWVFSGYLVSSHIPKQCMPG</sequence>
<proteinExistence type="inferred from homology"/>
<dbReference type="SMART" id="SM00303">
    <property type="entry name" value="GPS"/>
    <property type="match status" value="1"/>
</dbReference>
<keyword evidence="5 8" id="KW-0472">Membrane</keyword>
<feature type="domain" description="G-protein coupled receptors family 2 profile 2" evidence="10">
    <location>
        <begin position="207"/>
        <end position="392"/>
    </location>
</feature>
<name>A0A3Q2XN04_HIPCM</name>
<dbReference type="Gene3D" id="2.60.220.50">
    <property type="match status" value="1"/>
</dbReference>
<reference evidence="11" key="2">
    <citation type="submission" date="2025-09" db="UniProtKB">
        <authorList>
            <consortium name="Ensembl"/>
        </authorList>
    </citation>
    <scope>IDENTIFICATION</scope>
</reference>
<accession>A0A3Q2XN04</accession>
<evidence type="ECO:0008006" key="13">
    <source>
        <dbReference type="Google" id="ProtNLM"/>
    </source>
</evidence>
<dbReference type="InterPro" id="IPR017981">
    <property type="entry name" value="GPCR_2-like_7TM"/>
</dbReference>
<keyword evidence="3 8" id="KW-0812">Transmembrane</keyword>
<dbReference type="GO" id="GO:0007189">
    <property type="term" value="P:adenylate cyclase-activating G protein-coupled receptor signaling pathway"/>
    <property type="evidence" value="ECO:0007669"/>
    <property type="project" value="TreeGrafter"/>
</dbReference>
<dbReference type="Ensembl" id="ENSHCOT00000004305.1">
    <property type="protein sequence ID" value="ENSHCOP00000006060.1"/>
    <property type="gene ID" value="ENSHCOG00000007789.1"/>
</dbReference>
<feature type="transmembrane region" description="Helical" evidence="8">
    <location>
        <begin position="155"/>
        <end position="179"/>
    </location>
</feature>
<dbReference type="PRINTS" id="PR00249">
    <property type="entry name" value="GPCRSECRETIN"/>
</dbReference>
<evidence type="ECO:0000259" key="10">
    <source>
        <dbReference type="PROSITE" id="PS50261"/>
    </source>
</evidence>
<evidence type="ECO:0000259" key="9">
    <source>
        <dbReference type="PROSITE" id="PS50221"/>
    </source>
</evidence>
<dbReference type="InterPro" id="IPR051587">
    <property type="entry name" value="Adhesion_GPCR"/>
</dbReference>
<feature type="transmembrane region" description="Helical" evidence="8">
    <location>
        <begin position="338"/>
        <end position="357"/>
    </location>
</feature>
<dbReference type="GO" id="GO:0016020">
    <property type="term" value="C:membrane"/>
    <property type="evidence" value="ECO:0007669"/>
    <property type="project" value="UniProtKB-SubCell"/>
</dbReference>
<evidence type="ECO:0000256" key="4">
    <source>
        <dbReference type="ARBA" id="ARBA00022989"/>
    </source>
</evidence>
<keyword evidence="7" id="KW-0325">Glycoprotein</keyword>
<keyword evidence="6" id="KW-1015">Disulfide bond</keyword>
<keyword evidence="4 8" id="KW-1133">Transmembrane helix</keyword>
<evidence type="ECO:0000256" key="3">
    <source>
        <dbReference type="ARBA" id="ARBA00022692"/>
    </source>
</evidence>
<dbReference type="PANTHER" id="PTHR45813">
    <property type="entry name" value="IG-LIKE DOMAIN-CONTAINING PROTEIN"/>
    <property type="match status" value="1"/>
</dbReference>
<reference evidence="11" key="1">
    <citation type="submission" date="2025-08" db="UniProtKB">
        <authorList>
            <consortium name="Ensembl"/>
        </authorList>
    </citation>
    <scope>IDENTIFICATION</scope>
</reference>
<feature type="transmembrane region" description="Helical" evidence="8">
    <location>
        <begin position="293"/>
        <end position="317"/>
    </location>
</feature>
<evidence type="ECO:0000256" key="1">
    <source>
        <dbReference type="ARBA" id="ARBA00004141"/>
    </source>
</evidence>
<comment type="subcellular location">
    <subcellularLocation>
        <location evidence="1">Membrane</location>
        <topology evidence="1">Multi-pass membrane protein</topology>
    </subcellularLocation>
</comment>
<evidence type="ECO:0000256" key="7">
    <source>
        <dbReference type="ARBA" id="ARBA00023180"/>
    </source>
</evidence>
<protein>
    <recommendedName>
        <fullName evidence="13">Adhesion G protein-coupled receptor F7</fullName>
    </recommendedName>
</protein>
<keyword evidence="12" id="KW-1185">Reference proteome</keyword>
<feature type="transmembrane region" description="Helical" evidence="8">
    <location>
        <begin position="246"/>
        <end position="273"/>
    </location>
</feature>
<dbReference type="PROSITE" id="PS50261">
    <property type="entry name" value="G_PROTEIN_RECEP_F2_4"/>
    <property type="match status" value="1"/>
</dbReference>
<dbReference type="PROSITE" id="PS50221">
    <property type="entry name" value="GAIN_B"/>
    <property type="match status" value="1"/>
</dbReference>
<dbReference type="OMA" id="KENQACW"/>
<dbReference type="AlphaFoldDB" id="A0A3Q2XN04"/>
<feature type="transmembrane region" description="Helical" evidence="8">
    <location>
        <begin position="369"/>
        <end position="391"/>
    </location>
</feature>
<evidence type="ECO:0000256" key="5">
    <source>
        <dbReference type="ARBA" id="ARBA00023136"/>
    </source>
</evidence>
<evidence type="ECO:0000313" key="12">
    <source>
        <dbReference type="Proteomes" id="UP000264820"/>
    </source>
</evidence>
<dbReference type="InterPro" id="IPR046338">
    <property type="entry name" value="GAIN_dom_sf"/>
</dbReference>
<evidence type="ECO:0000256" key="8">
    <source>
        <dbReference type="SAM" id="Phobius"/>
    </source>
</evidence>
<evidence type="ECO:0000256" key="6">
    <source>
        <dbReference type="ARBA" id="ARBA00023157"/>
    </source>
</evidence>
<dbReference type="PANTHER" id="PTHR45813:SF4">
    <property type="entry name" value="ADHESION G PROTEIN-COUPLED RECEPTOR F5"/>
    <property type="match status" value="1"/>
</dbReference>
<feature type="domain" description="GAIN-B" evidence="9">
    <location>
        <begin position="1"/>
        <end position="147"/>
    </location>
</feature>
<dbReference type="Pfam" id="PF01825">
    <property type="entry name" value="GPS"/>
    <property type="match status" value="1"/>
</dbReference>
<feature type="transmembrane region" description="Helical" evidence="8">
    <location>
        <begin position="212"/>
        <end position="234"/>
    </location>
</feature>
<dbReference type="InterPro" id="IPR000832">
    <property type="entry name" value="GPCR_2_secretin-like"/>
</dbReference>
<evidence type="ECO:0000313" key="11">
    <source>
        <dbReference type="Ensembl" id="ENSHCOP00000006060.1"/>
    </source>
</evidence>